<dbReference type="OrthoDB" id="441364at2759"/>
<organism evidence="2 3">
    <name type="scientific">Symbiodinium natans</name>
    <dbReference type="NCBI Taxonomy" id="878477"/>
    <lineage>
        <taxon>Eukaryota</taxon>
        <taxon>Sar</taxon>
        <taxon>Alveolata</taxon>
        <taxon>Dinophyceae</taxon>
        <taxon>Suessiales</taxon>
        <taxon>Symbiodiniaceae</taxon>
        <taxon>Symbiodinium</taxon>
    </lineage>
</organism>
<feature type="region of interest" description="Disordered" evidence="1">
    <location>
        <begin position="45"/>
        <end position="189"/>
    </location>
</feature>
<feature type="region of interest" description="Disordered" evidence="1">
    <location>
        <begin position="489"/>
        <end position="511"/>
    </location>
</feature>
<feature type="compositionally biased region" description="Basic and acidic residues" evidence="1">
    <location>
        <begin position="497"/>
        <end position="511"/>
    </location>
</feature>
<feature type="compositionally biased region" description="Basic and acidic residues" evidence="1">
    <location>
        <begin position="247"/>
        <end position="266"/>
    </location>
</feature>
<feature type="compositionally biased region" description="Pro residues" evidence="1">
    <location>
        <begin position="174"/>
        <end position="183"/>
    </location>
</feature>
<dbReference type="EMBL" id="CAJNDS010000183">
    <property type="protein sequence ID" value="CAE7023867.1"/>
    <property type="molecule type" value="Genomic_DNA"/>
</dbReference>
<feature type="compositionally biased region" description="Low complexity" evidence="1">
    <location>
        <begin position="362"/>
        <end position="377"/>
    </location>
</feature>
<accession>A0A812I8R0</accession>
<protein>
    <submittedName>
        <fullName evidence="2">Uncharacterized protein</fullName>
    </submittedName>
</protein>
<comment type="caution">
    <text evidence="2">The sequence shown here is derived from an EMBL/GenBank/DDBJ whole genome shotgun (WGS) entry which is preliminary data.</text>
</comment>
<reference evidence="2" key="1">
    <citation type="submission" date="2021-02" db="EMBL/GenBank/DDBJ databases">
        <authorList>
            <person name="Dougan E. K."/>
            <person name="Rhodes N."/>
            <person name="Thang M."/>
            <person name="Chan C."/>
        </authorList>
    </citation>
    <scope>NUCLEOTIDE SEQUENCE</scope>
</reference>
<feature type="compositionally biased region" description="Basic and acidic residues" evidence="1">
    <location>
        <begin position="133"/>
        <end position="149"/>
    </location>
</feature>
<keyword evidence="3" id="KW-1185">Reference proteome</keyword>
<feature type="compositionally biased region" description="Polar residues" evidence="1">
    <location>
        <begin position="331"/>
        <end position="353"/>
    </location>
</feature>
<dbReference type="Proteomes" id="UP000604046">
    <property type="component" value="Unassembled WGS sequence"/>
</dbReference>
<feature type="compositionally biased region" description="Acidic residues" evidence="1">
    <location>
        <begin position="214"/>
        <end position="227"/>
    </location>
</feature>
<feature type="compositionally biased region" description="Basic and acidic residues" evidence="1">
    <location>
        <begin position="95"/>
        <end position="112"/>
    </location>
</feature>
<feature type="compositionally biased region" description="Acidic residues" evidence="1">
    <location>
        <begin position="312"/>
        <end position="321"/>
    </location>
</feature>
<evidence type="ECO:0000313" key="3">
    <source>
        <dbReference type="Proteomes" id="UP000604046"/>
    </source>
</evidence>
<gene>
    <name evidence="2" type="ORF">SNAT2548_LOCUS3041</name>
</gene>
<feature type="compositionally biased region" description="Low complexity" evidence="1">
    <location>
        <begin position="281"/>
        <end position="291"/>
    </location>
</feature>
<dbReference type="AlphaFoldDB" id="A0A812I8R0"/>
<proteinExistence type="predicted"/>
<evidence type="ECO:0000313" key="2">
    <source>
        <dbReference type="EMBL" id="CAE7023867.1"/>
    </source>
</evidence>
<feature type="region of interest" description="Disordered" evidence="1">
    <location>
        <begin position="209"/>
        <end position="377"/>
    </location>
</feature>
<name>A0A812I8R0_9DINO</name>
<evidence type="ECO:0000256" key="1">
    <source>
        <dbReference type="SAM" id="MobiDB-lite"/>
    </source>
</evidence>
<sequence>MSQQLISLLKDIGRVKIDLNALSNSEDGSEDKRQELQAQLDKLMEEHAQLMKGGGSRKEDAKPAEPPAEPPAGEGSFEEKERLFRAKAPTTNGAHRGELARLLERQRRKASEEGLNFTAGGAVSTADALAESPQKEDSAHEPPEGRFPDAEAQDLPGSVDGTSARNAEEEVTYPPSPPSPASPAPWEEDTMIIHHVLPGAHEASGLESVVEPMQEAEEEEDKEEELGEVVQTRGMGGRSMSGSSVRFQHEPDVVHFDTDVPDKEEPLAIASEPAEAEPAEAEAPSTAPAQAGEPAEAVEKPDLAGGPASEVEAADTAEPAEAEPVAKSLQPLLQATQLEPESSDAQPVASNATDVGHAPKQAAPEAPEAPEAAVATAVAPASQSLAAAAELATTTRPKAAAEETAAATKAVARAQASSKKQGAIAHASRIRRGESAAVLCESGAARSERGSLHGKGRAFHKGNAFCWKGRARGAENGAAGAQDFELMAPVPGSSNRKMVDTSAEQHHVQGM</sequence>